<dbReference type="InterPro" id="IPR003489">
    <property type="entry name" value="RHF/RaiA"/>
</dbReference>
<dbReference type="Proteomes" id="UP000177090">
    <property type="component" value="Unassembled WGS sequence"/>
</dbReference>
<dbReference type="InterPro" id="IPR050574">
    <property type="entry name" value="HPF/YfiA_ribosome-assoc"/>
</dbReference>
<dbReference type="PANTHER" id="PTHR33231:SF1">
    <property type="entry name" value="30S RIBOSOMAL PROTEIN"/>
    <property type="match status" value="1"/>
</dbReference>
<dbReference type="EMBL" id="MHTL01000014">
    <property type="protein sequence ID" value="OHA60403.1"/>
    <property type="molecule type" value="Genomic_DNA"/>
</dbReference>
<dbReference type="NCBIfam" id="TIGR00741">
    <property type="entry name" value="yfiA"/>
    <property type="match status" value="1"/>
</dbReference>
<dbReference type="GO" id="GO:0045900">
    <property type="term" value="P:negative regulation of translational elongation"/>
    <property type="evidence" value="ECO:0007669"/>
    <property type="project" value="TreeGrafter"/>
</dbReference>
<sequence length="121" mass="13846">MRIDISAKGIEITGAIRDYAKKKISALSRFLKGARELRASLMLGKETAHHREGEVFVVEAELSVDGRSFHSDEKGDDLYATIDAVQEELERMITSEKEKRGSMLRRGGRKVKEIFRRFYRA</sequence>
<evidence type="ECO:0000313" key="3">
    <source>
        <dbReference type="Proteomes" id="UP000177090"/>
    </source>
</evidence>
<comment type="caution">
    <text evidence="2">The sequence shown here is derived from an EMBL/GenBank/DDBJ whole genome shotgun (WGS) entry which is preliminary data.</text>
</comment>
<dbReference type="SUPFAM" id="SSF69754">
    <property type="entry name" value="Ribosome binding protein Y (YfiA homologue)"/>
    <property type="match status" value="1"/>
</dbReference>
<evidence type="ECO:0000256" key="1">
    <source>
        <dbReference type="ARBA" id="ARBA00022845"/>
    </source>
</evidence>
<dbReference type="GO" id="GO:0022627">
    <property type="term" value="C:cytosolic small ribosomal subunit"/>
    <property type="evidence" value="ECO:0007669"/>
    <property type="project" value="TreeGrafter"/>
</dbReference>
<dbReference type="PANTHER" id="PTHR33231">
    <property type="entry name" value="30S RIBOSOMAL PROTEIN"/>
    <property type="match status" value="1"/>
</dbReference>
<dbReference type="Pfam" id="PF02482">
    <property type="entry name" value="Ribosomal_S30AE"/>
    <property type="match status" value="1"/>
</dbReference>
<dbReference type="GO" id="GO:0043024">
    <property type="term" value="F:ribosomal small subunit binding"/>
    <property type="evidence" value="ECO:0007669"/>
    <property type="project" value="TreeGrafter"/>
</dbReference>
<evidence type="ECO:0000313" key="2">
    <source>
        <dbReference type="EMBL" id="OHA60403.1"/>
    </source>
</evidence>
<gene>
    <name evidence="2" type="ORF">A2569_03105</name>
</gene>
<dbReference type="CDD" id="cd00552">
    <property type="entry name" value="RaiA"/>
    <property type="match status" value="1"/>
</dbReference>
<dbReference type="STRING" id="1802440.A2569_03105"/>
<accession>A0A1G2QJ24</accession>
<dbReference type="InterPro" id="IPR036567">
    <property type="entry name" value="RHF-like"/>
</dbReference>
<proteinExistence type="predicted"/>
<name>A0A1G2QJ24_9BACT</name>
<organism evidence="2 3">
    <name type="scientific">Candidatus Vogelbacteria bacterium RIFOXYD1_FULL_51_18</name>
    <dbReference type="NCBI Taxonomy" id="1802440"/>
    <lineage>
        <taxon>Bacteria</taxon>
        <taxon>Candidatus Vogeliibacteriota</taxon>
    </lineage>
</organism>
<dbReference type="AlphaFoldDB" id="A0A1G2QJ24"/>
<dbReference type="Gene3D" id="3.30.160.100">
    <property type="entry name" value="Ribosome hibernation promotion factor-like"/>
    <property type="match status" value="1"/>
</dbReference>
<protein>
    <submittedName>
        <fullName evidence="2">Ribosomal subunit interface protein</fullName>
    </submittedName>
</protein>
<reference evidence="2 3" key="1">
    <citation type="journal article" date="2016" name="Nat. Commun.">
        <title>Thousands of microbial genomes shed light on interconnected biogeochemical processes in an aquifer system.</title>
        <authorList>
            <person name="Anantharaman K."/>
            <person name="Brown C.T."/>
            <person name="Hug L.A."/>
            <person name="Sharon I."/>
            <person name="Castelle C.J."/>
            <person name="Probst A.J."/>
            <person name="Thomas B.C."/>
            <person name="Singh A."/>
            <person name="Wilkins M.J."/>
            <person name="Karaoz U."/>
            <person name="Brodie E.L."/>
            <person name="Williams K.H."/>
            <person name="Hubbard S.S."/>
            <person name="Banfield J.F."/>
        </authorList>
    </citation>
    <scope>NUCLEOTIDE SEQUENCE [LARGE SCALE GENOMIC DNA]</scope>
</reference>
<keyword evidence="1" id="KW-0810">Translation regulation</keyword>